<comment type="caution">
    <text evidence="1">The sequence shown here is derived from an EMBL/GenBank/DDBJ whole genome shotgun (WGS) entry which is preliminary data.</text>
</comment>
<reference evidence="1 2" key="2">
    <citation type="submission" date="2020-07" db="EMBL/GenBank/DDBJ databases">
        <title>Genome assembly of wild tea tree DASZ reveals pedigree and selection history of tea varieties.</title>
        <authorList>
            <person name="Zhang W."/>
        </authorList>
    </citation>
    <scope>NUCLEOTIDE SEQUENCE [LARGE SCALE GENOMIC DNA]</scope>
    <source>
        <strain evidence="2">cv. G240</strain>
        <tissue evidence="1">Leaf</tissue>
    </source>
</reference>
<evidence type="ECO:0000313" key="1">
    <source>
        <dbReference type="EMBL" id="KAF5942372.1"/>
    </source>
</evidence>
<reference evidence="2" key="1">
    <citation type="journal article" date="2020" name="Nat. Commun.">
        <title>Genome assembly of wild tea tree DASZ reveals pedigree and selection history of tea varieties.</title>
        <authorList>
            <person name="Zhang W."/>
            <person name="Zhang Y."/>
            <person name="Qiu H."/>
            <person name="Guo Y."/>
            <person name="Wan H."/>
            <person name="Zhang X."/>
            <person name="Scossa F."/>
            <person name="Alseekh S."/>
            <person name="Zhang Q."/>
            <person name="Wang P."/>
            <person name="Xu L."/>
            <person name="Schmidt M.H."/>
            <person name="Jia X."/>
            <person name="Li D."/>
            <person name="Zhu A."/>
            <person name="Guo F."/>
            <person name="Chen W."/>
            <person name="Ni D."/>
            <person name="Usadel B."/>
            <person name="Fernie A.R."/>
            <person name="Wen W."/>
        </authorList>
    </citation>
    <scope>NUCLEOTIDE SEQUENCE [LARGE SCALE GENOMIC DNA]</scope>
    <source>
        <strain evidence="2">cv. G240</strain>
    </source>
</reference>
<sequence length="286" mass="32717">MAWRRFTTLASSEGIDCRCERINQEREVKLLSMILFPLNISSSFSNCNHFIPNEYNSRKFLYQLCTYASVFVDMAGGDQDLEYKIFLLIPNMHLFDHLTSKSFHMEQILNTSTLELTSILERQKVAETINYNTLKENSLIINLGKVWIIAKKSLKSQKAKELYKKVEDFLSSQLFTCFFLRSQKVIVNILMLKRKSKTIIAPTILGLKSESYTLYSLANPTVQWDCQSSWTNNPVTNSSTKHALRELASGEGNISKLESSMISIVISEKLAANISLLNRNSNRESK</sequence>
<accession>A0A7J7GNK4</accession>
<evidence type="ECO:0000313" key="2">
    <source>
        <dbReference type="Proteomes" id="UP000593564"/>
    </source>
</evidence>
<dbReference type="Proteomes" id="UP000593564">
    <property type="component" value="Unassembled WGS sequence"/>
</dbReference>
<protein>
    <submittedName>
        <fullName evidence="1">Uncharacterized protein</fullName>
    </submittedName>
</protein>
<name>A0A7J7GNK4_CAMSI</name>
<proteinExistence type="predicted"/>
<gene>
    <name evidence="1" type="ORF">HYC85_020014</name>
</gene>
<organism evidence="1 2">
    <name type="scientific">Camellia sinensis</name>
    <name type="common">Tea plant</name>
    <name type="synonym">Thea sinensis</name>
    <dbReference type="NCBI Taxonomy" id="4442"/>
    <lineage>
        <taxon>Eukaryota</taxon>
        <taxon>Viridiplantae</taxon>
        <taxon>Streptophyta</taxon>
        <taxon>Embryophyta</taxon>
        <taxon>Tracheophyta</taxon>
        <taxon>Spermatophyta</taxon>
        <taxon>Magnoliopsida</taxon>
        <taxon>eudicotyledons</taxon>
        <taxon>Gunneridae</taxon>
        <taxon>Pentapetalae</taxon>
        <taxon>asterids</taxon>
        <taxon>Ericales</taxon>
        <taxon>Theaceae</taxon>
        <taxon>Camellia</taxon>
    </lineage>
</organism>
<dbReference type="AlphaFoldDB" id="A0A7J7GNK4"/>
<keyword evidence="2" id="KW-1185">Reference proteome</keyword>
<dbReference type="EMBL" id="JACBKZ010000009">
    <property type="protein sequence ID" value="KAF5942372.1"/>
    <property type="molecule type" value="Genomic_DNA"/>
</dbReference>